<keyword evidence="7" id="KW-0472">Membrane</keyword>
<dbReference type="Proteomes" id="UP001153069">
    <property type="component" value="Unassembled WGS sequence"/>
</dbReference>
<protein>
    <submittedName>
        <fullName evidence="9">Synthase subunit O, mitochondrial</fullName>
    </submittedName>
</protein>
<evidence type="ECO:0000256" key="3">
    <source>
        <dbReference type="ARBA" id="ARBA00022448"/>
    </source>
</evidence>
<proteinExistence type="inferred from homology"/>
<dbReference type="PRINTS" id="PR00125">
    <property type="entry name" value="ATPASEDELTA"/>
</dbReference>
<keyword evidence="4" id="KW-0375">Hydrogen ion transport</keyword>
<dbReference type="AlphaFoldDB" id="A0A9N8EHX1"/>
<reference evidence="9" key="1">
    <citation type="submission" date="2020-06" db="EMBL/GenBank/DDBJ databases">
        <authorList>
            <consortium name="Plant Systems Biology data submission"/>
        </authorList>
    </citation>
    <scope>NUCLEOTIDE SEQUENCE</scope>
    <source>
        <strain evidence="9">D6</strain>
    </source>
</reference>
<dbReference type="SUPFAM" id="SSF47928">
    <property type="entry name" value="N-terminal domain of the delta subunit of the F1F0-ATP synthase"/>
    <property type="match status" value="1"/>
</dbReference>
<dbReference type="HAMAP" id="MF_01416">
    <property type="entry name" value="ATP_synth_delta_bact"/>
    <property type="match status" value="1"/>
</dbReference>
<dbReference type="InterPro" id="IPR000711">
    <property type="entry name" value="ATPase_OSCP/dsu"/>
</dbReference>
<evidence type="ECO:0000256" key="7">
    <source>
        <dbReference type="ARBA" id="ARBA00023136"/>
    </source>
</evidence>
<keyword evidence="6" id="KW-0793">Thylakoid</keyword>
<dbReference type="GO" id="GO:0046933">
    <property type="term" value="F:proton-transporting ATP synthase activity, rotational mechanism"/>
    <property type="evidence" value="ECO:0007669"/>
    <property type="project" value="InterPro"/>
</dbReference>
<dbReference type="Gene3D" id="1.10.520.20">
    <property type="entry name" value="N-terminal domain of the delta subunit of the F1F0-ATP synthase"/>
    <property type="match status" value="1"/>
</dbReference>
<sequence>MFRYGLQRTAQRAAGVRGFAAEASHKPVLRLHGLAARYANATYVAASKVGSLEAVEQELLALQETAAKSAEFSAFLNNPLIPRNQKADEIAKMTSGKFSLLTTNLLTTLAGNARLSELPKVAATYEKLMRAKRGEVDAILITAEELTAKQSKSIADAVMAGRSGDQKVILKTKVDPSILGGFQVLIGDEFLDLSVKSQVEDISRMPLA</sequence>
<name>A0A9N8EHX1_9STRA</name>
<evidence type="ECO:0000256" key="6">
    <source>
        <dbReference type="ARBA" id="ARBA00023078"/>
    </source>
</evidence>
<evidence type="ECO:0000313" key="10">
    <source>
        <dbReference type="Proteomes" id="UP001153069"/>
    </source>
</evidence>
<keyword evidence="5" id="KW-0406">Ion transport</keyword>
<organism evidence="9 10">
    <name type="scientific">Seminavis robusta</name>
    <dbReference type="NCBI Taxonomy" id="568900"/>
    <lineage>
        <taxon>Eukaryota</taxon>
        <taxon>Sar</taxon>
        <taxon>Stramenopiles</taxon>
        <taxon>Ochrophyta</taxon>
        <taxon>Bacillariophyta</taxon>
        <taxon>Bacillariophyceae</taxon>
        <taxon>Bacillariophycidae</taxon>
        <taxon>Naviculales</taxon>
        <taxon>Naviculaceae</taxon>
        <taxon>Seminavis</taxon>
    </lineage>
</organism>
<evidence type="ECO:0000256" key="1">
    <source>
        <dbReference type="ARBA" id="ARBA00004370"/>
    </source>
</evidence>
<comment type="subcellular location">
    <subcellularLocation>
        <location evidence="1">Membrane</location>
    </subcellularLocation>
</comment>
<evidence type="ECO:0000313" key="9">
    <source>
        <dbReference type="EMBL" id="CAB9521902.1"/>
    </source>
</evidence>
<dbReference type="Pfam" id="PF00213">
    <property type="entry name" value="OSCP"/>
    <property type="match status" value="1"/>
</dbReference>
<gene>
    <name evidence="9" type="ORF">SEMRO_1247_G255840.1</name>
</gene>
<dbReference type="EMBL" id="CAICTM010001245">
    <property type="protein sequence ID" value="CAB9521902.1"/>
    <property type="molecule type" value="Genomic_DNA"/>
</dbReference>
<comment type="similarity">
    <text evidence="2">Belongs to the ATPase delta chain family.</text>
</comment>
<keyword evidence="10" id="KW-1185">Reference proteome</keyword>
<dbReference type="PANTHER" id="PTHR11910">
    <property type="entry name" value="ATP SYNTHASE DELTA CHAIN"/>
    <property type="match status" value="1"/>
</dbReference>
<dbReference type="InterPro" id="IPR026015">
    <property type="entry name" value="ATP_synth_OSCP/delta_N_sf"/>
</dbReference>
<dbReference type="NCBIfam" id="TIGR01145">
    <property type="entry name" value="ATP_synt_delta"/>
    <property type="match status" value="1"/>
</dbReference>
<evidence type="ECO:0000256" key="8">
    <source>
        <dbReference type="ARBA" id="ARBA00023310"/>
    </source>
</evidence>
<accession>A0A9N8EHX1</accession>
<keyword evidence="3" id="KW-0813">Transport</keyword>
<dbReference type="GO" id="GO:0016020">
    <property type="term" value="C:membrane"/>
    <property type="evidence" value="ECO:0007669"/>
    <property type="project" value="UniProtKB-SubCell"/>
</dbReference>
<dbReference type="OrthoDB" id="1262810at2759"/>
<evidence type="ECO:0000256" key="5">
    <source>
        <dbReference type="ARBA" id="ARBA00023065"/>
    </source>
</evidence>
<evidence type="ECO:0000256" key="4">
    <source>
        <dbReference type="ARBA" id="ARBA00022781"/>
    </source>
</evidence>
<keyword evidence="8" id="KW-0066">ATP synthesis</keyword>
<evidence type="ECO:0000256" key="2">
    <source>
        <dbReference type="ARBA" id="ARBA00007046"/>
    </source>
</evidence>
<comment type="caution">
    <text evidence="9">The sequence shown here is derived from an EMBL/GenBank/DDBJ whole genome shotgun (WGS) entry which is preliminary data.</text>
</comment>